<keyword evidence="1" id="KW-1133">Transmembrane helix</keyword>
<evidence type="ECO:0008006" key="6">
    <source>
        <dbReference type="Google" id="ProtNLM"/>
    </source>
</evidence>
<comment type="caution">
    <text evidence="4">The sequence shown here is derived from an EMBL/GenBank/DDBJ whole genome shotgun (WGS) entry which is preliminary data.</text>
</comment>
<proteinExistence type="predicted"/>
<dbReference type="OrthoDB" id="9769144at2"/>
<accession>A0A085WMH7</accession>
<dbReference type="STRING" id="394096.DB31_6792"/>
<feature type="transmembrane region" description="Helical" evidence="1">
    <location>
        <begin position="6"/>
        <end position="24"/>
    </location>
</feature>
<dbReference type="Pfam" id="PF07584">
    <property type="entry name" value="BatA"/>
    <property type="match status" value="1"/>
</dbReference>
<dbReference type="AlphaFoldDB" id="A0A085WMH7"/>
<dbReference type="PANTHER" id="PTHR37464:SF1">
    <property type="entry name" value="BLL2463 PROTEIN"/>
    <property type="match status" value="1"/>
</dbReference>
<dbReference type="Pfam" id="PF13519">
    <property type="entry name" value="VWA_2"/>
    <property type="match status" value="1"/>
</dbReference>
<keyword evidence="1" id="KW-0472">Membrane</keyword>
<dbReference type="NCBIfam" id="TIGR02226">
    <property type="entry name" value="two_anch"/>
    <property type="match status" value="1"/>
</dbReference>
<dbReference type="CDD" id="cd03143">
    <property type="entry name" value="A4_beta-galactosidase_middle_domain"/>
    <property type="match status" value="1"/>
</dbReference>
<evidence type="ECO:0000313" key="5">
    <source>
        <dbReference type="Proteomes" id="UP000028725"/>
    </source>
</evidence>
<keyword evidence="1" id="KW-0812">Transmembrane</keyword>
<feature type="transmembrane region" description="Helical" evidence="1">
    <location>
        <begin position="56"/>
        <end position="74"/>
    </location>
</feature>
<dbReference type="Proteomes" id="UP000028725">
    <property type="component" value="Unassembled WGS sequence"/>
</dbReference>
<dbReference type="Gene3D" id="3.40.50.880">
    <property type="match status" value="1"/>
</dbReference>
<name>A0A085WMH7_9BACT</name>
<dbReference type="InterPro" id="IPR011933">
    <property type="entry name" value="Double_TM_dom"/>
</dbReference>
<dbReference type="SUPFAM" id="SSF53300">
    <property type="entry name" value="vWA-like"/>
    <property type="match status" value="1"/>
</dbReference>
<dbReference type="SUPFAM" id="SSF52317">
    <property type="entry name" value="Class I glutamine amidotransferase-like"/>
    <property type="match status" value="1"/>
</dbReference>
<sequence>MIFGNPWMLWGALGAFIPLLVHLFDRRRPRPHPFPPMAFVLRSQKRTASRLKLKRLLLYILRTLILLAIPIALARPELRQDAQAAAVAKGPAATAVVLDASLSMRWGKDSSLFERGRDEARDALKDLQADEPSTVLVCTSTPTAPPPLGFDRARLRALIDEAKPTYGTADLSRCMDMAARALEENPTPGKRLVLISDMTATAFRLEAPPPTVKDPTGKLVRPEVVLRDVVSGQDVLPNHALVDLKIEPALQAGPRAFQFTFTVKNYGPEALKDLEAAVREGESTLAKGFVDVPANGTAQKTLTVRFARGGTAQGSVTLAPDELPEDDRRAFVLPVPRALKALVINGSPHATRYRDEAFFVEAALSAPGSPVEVAVRDTEAGLRENFSAYDLVLMLNVPAPSKEDAERLNAFVNAGGGLFVSMGDRVDPDAYNSRLGALLPRPLRLVRTSVEREDPDAETQSAKLAQVQVEHPLFSPFTGRAEEGLIGARFYKYMLLEADNPAAAGTSQVLATYEDGAPAVAVARRGKGRVAVFTSTVDRDWSDFAIRTSFLPLMQRFAAYLTGSLEERAEQRVRVGESVTMRPETGQTVTAVRTPDGTELPVKAQPDGSLVAGPLNEPGLHAVLGAEGKPLQALDFPVTLDPAESDLTRVPTDTLTAYFGEETVKASSSDAERPKVPLWTWLIVAACAAFFLEGTLLRK</sequence>
<keyword evidence="5" id="KW-1185">Reference proteome</keyword>
<evidence type="ECO:0000259" key="3">
    <source>
        <dbReference type="Pfam" id="PF13519"/>
    </source>
</evidence>
<reference evidence="4 5" key="1">
    <citation type="submission" date="2014-04" db="EMBL/GenBank/DDBJ databases">
        <title>Genome assembly of Hyalangium minutum DSM 14724.</title>
        <authorList>
            <person name="Sharma G."/>
            <person name="Subramanian S."/>
        </authorList>
    </citation>
    <scope>NUCLEOTIDE SEQUENCE [LARGE SCALE GENOMIC DNA]</scope>
    <source>
        <strain evidence="4 5">DSM 14724</strain>
    </source>
</reference>
<organism evidence="4 5">
    <name type="scientific">Hyalangium minutum</name>
    <dbReference type="NCBI Taxonomy" id="394096"/>
    <lineage>
        <taxon>Bacteria</taxon>
        <taxon>Pseudomonadati</taxon>
        <taxon>Myxococcota</taxon>
        <taxon>Myxococcia</taxon>
        <taxon>Myxococcales</taxon>
        <taxon>Cystobacterineae</taxon>
        <taxon>Archangiaceae</taxon>
        <taxon>Hyalangium</taxon>
    </lineage>
</organism>
<protein>
    <recommendedName>
        <fullName evidence="6">Aerotolerance regulator N-terminal domain-containing protein</fullName>
    </recommendedName>
</protein>
<dbReference type="PANTHER" id="PTHR37464">
    <property type="entry name" value="BLL2463 PROTEIN"/>
    <property type="match status" value="1"/>
</dbReference>
<dbReference type="InterPro" id="IPR024163">
    <property type="entry name" value="Aerotolerance_reg_N"/>
</dbReference>
<evidence type="ECO:0000313" key="4">
    <source>
        <dbReference type="EMBL" id="KFE68890.1"/>
    </source>
</evidence>
<evidence type="ECO:0000259" key="2">
    <source>
        <dbReference type="Pfam" id="PF07584"/>
    </source>
</evidence>
<dbReference type="RefSeq" id="WP_044187458.1">
    <property type="nucleotide sequence ID" value="NZ_JMCB01000005.1"/>
</dbReference>
<gene>
    <name evidence="4" type="ORF">DB31_6792</name>
</gene>
<dbReference type="EMBL" id="JMCB01000005">
    <property type="protein sequence ID" value="KFE68890.1"/>
    <property type="molecule type" value="Genomic_DNA"/>
</dbReference>
<feature type="transmembrane region" description="Helical" evidence="1">
    <location>
        <begin position="678"/>
        <end position="697"/>
    </location>
</feature>
<dbReference type="Gene3D" id="3.40.50.410">
    <property type="entry name" value="von Willebrand factor, type A domain"/>
    <property type="match status" value="1"/>
</dbReference>
<dbReference type="InterPro" id="IPR029062">
    <property type="entry name" value="Class_I_gatase-like"/>
</dbReference>
<evidence type="ECO:0000256" key="1">
    <source>
        <dbReference type="SAM" id="Phobius"/>
    </source>
</evidence>
<dbReference type="InterPro" id="IPR036465">
    <property type="entry name" value="vWFA_dom_sf"/>
</dbReference>
<dbReference type="InterPro" id="IPR002035">
    <property type="entry name" value="VWF_A"/>
</dbReference>
<feature type="domain" description="Aerotolerance regulator N-terminal" evidence="2">
    <location>
        <begin position="1"/>
        <end position="76"/>
    </location>
</feature>
<feature type="domain" description="VWFA" evidence="3">
    <location>
        <begin position="94"/>
        <end position="197"/>
    </location>
</feature>